<dbReference type="Proteomes" id="UP001370490">
    <property type="component" value="Unassembled WGS sequence"/>
</dbReference>
<keyword evidence="4" id="KW-0378">Hydrolase</keyword>
<keyword evidence="3" id="KW-0319">Glycerol metabolism</keyword>
<comment type="caution">
    <text evidence="7">The sequence shown here is derived from an EMBL/GenBank/DDBJ whole genome shotgun (WGS) entry which is preliminary data.</text>
</comment>
<sequence length="379" mass="42875">MALKAVHVSEVPNLINQVPEAPAFGPDISTPSASKIGGGETLKEKEFKVIGHRGCGMNTLQMQVQSELANHSHRKVVKENSILSFNAASKFNIDFIEFDVQVAKDDCPVIFHDNFILTQEEGVIVEKRVTELTLKEFLGYGVQREPGNTGKAIYRKTKNGKVMEWRVESDDSLCTLQEVFERVHPSLGFNIELKFDDQIVYTDNELTHTIGMIMQVVNDYARDRPIIFSSFQPDAARLVFFLTNGGNVIYRDTRRNSLDEAIKLCLENGLQGIVSEVRAIFRNPEAITRMKESGLSLLTYGQLNNVPEAAYMQYLMGVEGVIVDLLQEIREAVSEFMKPVSKEGEDDKLYDQDQHQKKLHFSQRELSFLLKLIPELTRG</sequence>
<dbReference type="SUPFAM" id="SSF51695">
    <property type="entry name" value="PLC-like phosphodiesterases"/>
    <property type="match status" value="1"/>
</dbReference>
<evidence type="ECO:0000313" key="7">
    <source>
        <dbReference type="EMBL" id="KAK6930767.1"/>
    </source>
</evidence>
<gene>
    <name evidence="7" type="ORF">RJ641_002560</name>
</gene>
<dbReference type="InterPro" id="IPR017946">
    <property type="entry name" value="PLC-like_Pdiesterase_TIM-brl"/>
</dbReference>
<dbReference type="GO" id="GO:0006071">
    <property type="term" value="P:glycerol metabolic process"/>
    <property type="evidence" value="ECO:0007669"/>
    <property type="project" value="UniProtKB-KW"/>
</dbReference>
<dbReference type="AlphaFoldDB" id="A0AAN8ZAI6"/>
<dbReference type="EC" id="3.1.4.46" evidence="2"/>
<dbReference type="Gene3D" id="3.20.20.190">
    <property type="entry name" value="Phosphatidylinositol (PI) phosphodiesterase"/>
    <property type="match status" value="1"/>
</dbReference>
<dbReference type="InterPro" id="IPR030395">
    <property type="entry name" value="GP_PDE_dom"/>
</dbReference>
<dbReference type="Pfam" id="PF03009">
    <property type="entry name" value="GDPD"/>
    <property type="match status" value="1"/>
</dbReference>
<keyword evidence="8" id="KW-1185">Reference proteome</keyword>
<evidence type="ECO:0000256" key="3">
    <source>
        <dbReference type="ARBA" id="ARBA00022798"/>
    </source>
</evidence>
<evidence type="ECO:0000256" key="2">
    <source>
        <dbReference type="ARBA" id="ARBA00012247"/>
    </source>
</evidence>
<feature type="domain" description="GP-PDE" evidence="6">
    <location>
        <begin position="47"/>
        <end position="333"/>
    </location>
</feature>
<reference evidence="7 8" key="1">
    <citation type="submission" date="2023-12" db="EMBL/GenBank/DDBJ databases">
        <title>A high-quality genome assembly for Dillenia turbinata (Dilleniales).</title>
        <authorList>
            <person name="Chanderbali A."/>
        </authorList>
    </citation>
    <scope>NUCLEOTIDE SEQUENCE [LARGE SCALE GENOMIC DNA]</scope>
    <source>
        <strain evidence="7">LSX21</strain>
        <tissue evidence="7">Leaf</tissue>
    </source>
</reference>
<dbReference type="GO" id="GO:0008889">
    <property type="term" value="F:glycerophosphodiester phosphodiesterase activity"/>
    <property type="evidence" value="ECO:0007669"/>
    <property type="project" value="UniProtKB-EC"/>
</dbReference>
<comment type="similarity">
    <text evidence="1">Belongs to the glycerophosphoryl diester phosphodiesterase family.</text>
</comment>
<organism evidence="7 8">
    <name type="scientific">Dillenia turbinata</name>
    <dbReference type="NCBI Taxonomy" id="194707"/>
    <lineage>
        <taxon>Eukaryota</taxon>
        <taxon>Viridiplantae</taxon>
        <taxon>Streptophyta</taxon>
        <taxon>Embryophyta</taxon>
        <taxon>Tracheophyta</taxon>
        <taxon>Spermatophyta</taxon>
        <taxon>Magnoliopsida</taxon>
        <taxon>eudicotyledons</taxon>
        <taxon>Gunneridae</taxon>
        <taxon>Pentapetalae</taxon>
        <taxon>Dilleniales</taxon>
        <taxon>Dilleniaceae</taxon>
        <taxon>Dillenia</taxon>
    </lineage>
</organism>
<accession>A0AAN8ZAI6</accession>
<evidence type="ECO:0000313" key="8">
    <source>
        <dbReference type="Proteomes" id="UP001370490"/>
    </source>
</evidence>
<dbReference type="PANTHER" id="PTHR22958:SF34">
    <property type="entry name" value="GLYCEROPHOSPHODIESTER PHOSPHODIESTERASE GDPD3"/>
    <property type="match status" value="1"/>
</dbReference>
<dbReference type="GO" id="GO:0046475">
    <property type="term" value="P:glycerophospholipid catabolic process"/>
    <property type="evidence" value="ECO:0007669"/>
    <property type="project" value="TreeGrafter"/>
</dbReference>
<dbReference type="PANTHER" id="PTHR22958">
    <property type="entry name" value="GLYCEROPHOSPHORYL DIESTER PHOSPHODIESTERASE"/>
    <property type="match status" value="1"/>
</dbReference>
<name>A0AAN8ZAI6_9MAGN</name>
<protein>
    <recommendedName>
        <fullName evidence="2">glycerophosphodiester phosphodiesterase</fullName>
        <ecNumber evidence="2">3.1.4.46</ecNumber>
    </recommendedName>
</protein>
<dbReference type="FunFam" id="3.20.20.190:FF:000034">
    <property type="entry name" value="Glycerophosphodiester phosphodiesterase GDPD2"/>
    <property type="match status" value="1"/>
</dbReference>
<evidence type="ECO:0000256" key="5">
    <source>
        <dbReference type="ARBA" id="ARBA00047512"/>
    </source>
</evidence>
<dbReference type="InterPro" id="IPR051578">
    <property type="entry name" value="GDPD"/>
</dbReference>
<evidence type="ECO:0000256" key="4">
    <source>
        <dbReference type="ARBA" id="ARBA00022801"/>
    </source>
</evidence>
<evidence type="ECO:0000259" key="6">
    <source>
        <dbReference type="PROSITE" id="PS51704"/>
    </source>
</evidence>
<dbReference type="EMBL" id="JBAMMX010000011">
    <property type="protein sequence ID" value="KAK6930767.1"/>
    <property type="molecule type" value="Genomic_DNA"/>
</dbReference>
<comment type="catalytic activity">
    <reaction evidence="5">
        <text>a sn-glycero-3-phosphodiester + H2O = an alcohol + sn-glycerol 3-phosphate + H(+)</text>
        <dbReference type="Rhea" id="RHEA:12969"/>
        <dbReference type="ChEBI" id="CHEBI:15377"/>
        <dbReference type="ChEBI" id="CHEBI:15378"/>
        <dbReference type="ChEBI" id="CHEBI:30879"/>
        <dbReference type="ChEBI" id="CHEBI:57597"/>
        <dbReference type="ChEBI" id="CHEBI:83408"/>
        <dbReference type="EC" id="3.1.4.46"/>
    </reaction>
</comment>
<dbReference type="PROSITE" id="PS51704">
    <property type="entry name" value="GP_PDE"/>
    <property type="match status" value="1"/>
</dbReference>
<proteinExistence type="inferred from homology"/>
<evidence type="ECO:0000256" key="1">
    <source>
        <dbReference type="ARBA" id="ARBA00007277"/>
    </source>
</evidence>